<dbReference type="GO" id="GO:0005975">
    <property type="term" value="P:carbohydrate metabolic process"/>
    <property type="evidence" value="ECO:0007669"/>
    <property type="project" value="UniProtKB-UniRule"/>
</dbReference>
<dbReference type="RefSeq" id="WP_104828002.1">
    <property type="nucleotide sequence ID" value="NZ_PJCH01000001.1"/>
</dbReference>
<dbReference type="SUPFAM" id="SSF100950">
    <property type="entry name" value="NagB/RpiA/CoA transferase-like"/>
    <property type="match status" value="1"/>
</dbReference>
<evidence type="ECO:0000313" key="12">
    <source>
        <dbReference type="EMBL" id="PQA89299.1"/>
    </source>
</evidence>
<feature type="domain" description="Glucosamine/galactosamine-6-phosphate isomerase" evidence="8">
    <location>
        <begin position="8"/>
        <end position="221"/>
    </location>
</feature>
<dbReference type="Proteomes" id="UP000239504">
    <property type="component" value="Unassembled WGS sequence"/>
</dbReference>
<evidence type="ECO:0000256" key="2">
    <source>
        <dbReference type="ARBA" id="ARBA00002681"/>
    </source>
</evidence>
<reference evidence="11 13" key="1">
    <citation type="submission" date="2017-12" db="EMBL/GenBank/DDBJ databases">
        <authorList>
            <person name="Hurst M.R.H."/>
        </authorList>
    </citation>
    <scope>NUCLEOTIDE SEQUENCE [LARGE SCALE GENOMIC DNA]</scope>
    <source>
        <strain evidence="11 13">SY-3-19</strain>
    </source>
</reference>
<evidence type="ECO:0000256" key="4">
    <source>
        <dbReference type="ARBA" id="ARBA00010662"/>
    </source>
</evidence>
<evidence type="ECO:0000313" key="9">
    <source>
        <dbReference type="EMBL" id="PQA86563.1"/>
    </source>
</evidence>
<dbReference type="EMBL" id="PJCH01000009">
    <property type="protein sequence ID" value="PQA87361.1"/>
    <property type="molecule type" value="Genomic_DNA"/>
</dbReference>
<evidence type="ECO:0000256" key="1">
    <source>
        <dbReference type="ARBA" id="ARBA00000832"/>
    </source>
</evidence>
<dbReference type="InterPro" id="IPR005900">
    <property type="entry name" value="6-phosphogluconolactonase_DevB"/>
</dbReference>
<dbReference type="PANTHER" id="PTHR11054">
    <property type="entry name" value="6-PHOSPHOGLUCONOLACTONASE"/>
    <property type="match status" value="1"/>
</dbReference>
<comment type="similarity">
    <text evidence="4 7">Belongs to the glucosamine/galactosamine-6-phosphate isomerase family. 6-phosphogluconolactonase subfamily.</text>
</comment>
<protein>
    <recommendedName>
        <fullName evidence="6 7">6-phosphogluconolactonase</fullName>
        <shortName evidence="7">6PGL</shortName>
        <ecNumber evidence="5 7">3.1.1.31</ecNumber>
    </recommendedName>
</protein>
<comment type="catalytic activity">
    <reaction evidence="1 7">
        <text>6-phospho-D-glucono-1,5-lactone + H2O = 6-phospho-D-gluconate + H(+)</text>
        <dbReference type="Rhea" id="RHEA:12556"/>
        <dbReference type="ChEBI" id="CHEBI:15377"/>
        <dbReference type="ChEBI" id="CHEBI:15378"/>
        <dbReference type="ChEBI" id="CHEBI:57955"/>
        <dbReference type="ChEBI" id="CHEBI:58759"/>
        <dbReference type="EC" id="3.1.1.31"/>
    </reaction>
</comment>
<evidence type="ECO:0000256" key="5">
    <source>
        <dbReference type="ARBA" id="ARBA00013198"/>
    </source>
</evidence>
<organism evidence="11 13">
    <name type="scientific">Hyphococcus luteus</name>
    <dbReference type="NCBI Taxonomy" id="2058213"/>
    <lineage>
        <taxon>Bacteria</taxon>
        <taxon>Pseudomonadati</taxon>
        <taxon>Pseudomonadota</taxon>
        <taxon>Alphaproteobacteria</taxon>
        <taxon>Parvularculales</taxon>
        <taxon>Parvularculaceae</taxon>
        <taxon>Hyphococcus</taxon>
    </lineage>
</organism>
<evidence type="ECO:0000256" key="7">
    <source>
        <dbReference type="RuleBase" id="RU365095"/>
    </source>
</evidence>
<dbReference type="EC" id="3.1.1.31" evidence="5 7"/>
<sequence>MKRIDFASRDDMAEQLAGDVADRLRRALEERGGAAMALSGGSTPAGLYEALSKRDLDWANVTAALVDERWVAPGEEGSNESFVCAKLQQNRAADVRFVGMWSDAPTPAEGLAAAEARYETVKGSFDVVVLGMGPDGHTASWFPHAQGLGRALDAGGVRLAAVKAQKSAVTGEHLDRMTLTLGAVSEAHYICLLMTGVEKRSVFEQALKAGPVEDMPVRAIIRMRPDLSVCWAP</sequence>
<gene>
    <name evidence="7 11" type="primary">pgl</name>
    <name evidence="12" type="ORF">CW354_00010</name>
    <name evidence="11" type="ORF">CW354_13105</name>
    <name evidence="10" type="ORF">CW354_13120</name>
    <name evidence="9" type="ORF">CW354_19775</name>
</gene>
<dbReference type="InterPro" id="IPR006148">
    <property type="entry name" value="Glc/Gal-6P_isomerase"/>
</dbReference>
<evidence type="ECO:0000256" key="3">
    <source>
        <dbReference type="ARBA" id="ARBA00004961"/>
    </source>
</evidence>
<evidence type="ECO:0000313" key="13">
    <source>
        <dbReference type="Proteomes" id="UP000239504"/>
    </source>
</evidence>
<evidence type="ECO:0000313" key="11">
    <source>
        <dbReference type="EMBL" id="PQA87361.1"/>
    </source>
</evidence>
<dbReference type="EMBL" id="PJCH01000001">
    <property type="protein sequence ID" value="PQA89299.1"/>
    <property type="molecule type" value="Genomic_DNA"/>
</dbReference>
<evidence type="ECO:0000259" key="8">
    <source>
        <dbReference type="Pfam" id="PF01182"/>
    </source>
</evidence>
<dbReference type="AlphaFoldDB" id="A0A2S7K4F1"/>
<dbReference type="GO" id="GO:0017057">
    <property type="term" value="F:6-phosphogluconolactonase activity"/>
    <property type="evidence" value="ECO:0007669"/>
    <property type="project" value="UniProtKB-UniRule"/>
</dbReference>
<keyword evidence="7" id="KW-0378">Hydrolase</keyword>
<dbReference type="InterPro" id="IPR037171">
    <property type="entry name" value="NagB/RpiA_transferase-like"/>
</dbReference>
<evidence type="ECO:0000256" key="6">
    <source>
        <dbReference type="ARBA" id="ARBA00020337"/>
    </source>
</evidence>
<dbReference type="NCBIfam" id="TIGR01198">
    <property type="entry name" value="pgl"/>
    <property type="match status" value="1"/>
</dbReference>
<dbReference type="OrthoDB" id="9810967at2"/>
<dbReference type="CDD" id="cd01400">
    <property type="entry name" value="6PGL"/>
    <property type="match status" value="1"/>
</dbReference>
<dbReference type="GO" id="GO:0006098">
    <property type="term" value="P:pentose-phosphate shunt"/>
    <property type="evidence" value="ECO:0007669"/>
    <property type="project" value="UniProtKB-UniPathway"/>
</dbReference>
<comment type="caution">
    <text evidence="11">The sequence shown here is derived from an EMBL/GenBank/DDBJ whole genome shotgun (WGS) entry which is preliminary data.</text>
</comment>
<accession>A0A2S7K4F1</accession>
<name>A0A2S7K4F1_9PROT</name>
<comment type="pathway">
    <text evidence="3 7">Carbohydrate degradation; pentose phosphate pathway; D-ribulose 5-phosphate from D-glucose 6-phosphate (oxidative stage): step 2/3.</text>
</comment>
<dbReference type="UniPathway" id="UPA00115">
    <property type="reaction ID" value="UER00409"/>
</dbReference>
<dbReference type="Pfam" id="PF01182">
    <property type="entry name" value="Glucosamine_iso"/>
    <property type="match status" value="1"/>
</dbReference>
<dbReference type="EMBL" id="PJCH01000015">
    <property type="protein sequence ID" value="PQA86563.1"/>
    <property type="molecule type" value="Genomic_DNA"/>
</dbReference>
<keyword evidence="13" id="KW-1185">Reference proteome</keyword>
<comment type="function">
    <text evidence="2 7">Hydrolysis of 6-phosphogluconolactone to 6-phosphogluconate.</text>
</comment>
<evidence type="ECO:0000313" key="10">
    <source>
        <dbReference type="EMBL" id="PQA86996.1"/>
    </source>
</evidence>
<proteinExistence type="inferred from homology"/>
<dbReference type="Gene3D" id="3.40.50.1360">
    <property type="match status" value="1"/>
</dbReference>
<dbReference type="InterPro" id="IPR039104">
    <property type="entry name" value="6PGL"/>
</dbReference>
<dbReference type="PANTHER" id="PTHR11054:SF0">
    <property type="entry name" value="6-PHOSPHOGLUCONOLACTONASE"/>
    <property type="match status" value="1"/>
</dbReference>
<dbReference type="EMBL" id="PJCH01000010">
    <property type="protein sequence ID" value="PQA86996.1"/>
    <property type="molecule type" value="Genomic_DNA"/>
</dbReference>